<dbReference type="AlphaFoldDB" id="A0AAN7MCB9"/>
<dbReference type="InterPro" id="IPR029063">
    <property type="entry name" value="SAM-dependent_MTases_sf"/>
</dbReference>
<dbReference type="GO" id="GO:0071164">
    <property type="term" value="F:RNA cap trimethylguanosine synthase activity"/>
    <property type="evidence" value="ECO:0007669"/>
    <property type="project" value="TreeGrafter"/>
</dbReference>
<dbReference type="GO" id="GO:0005634">
    <property type="term" value="C:nucleus"/>
    <property type="evidence" value="ECO:0007669"/>
    <property type="project" value="TreeGrafter"/>
</dbReference>
<dbReference type="Proteomes" id="UP001346149">
    <property type="component" value="Unassembled WGS sequence"/>
</dbReference>
<organism evidence="9 10">
    <name type="scientific">Trapa natans</name>
    <name type="common">Water chestnut</name>
    <dbReference type="NCBI Taxonomy" id="22666"/>
    <lineage>
        <taxon>Eukaryota</taxon>
        <taxon>Viridiplantae</taxon>
        <taxon>Streptophyta</taxon>
        <taxon>Embryophyta</taxon>
        <taxon>Tracheophyta</taxon>
        <taxon>Spermatophyta</taxon>
        <taxon>Magnoliopsida</taxon>
        <taxon>eudicotyledons</taxon>
        <taxon>Gunneridae</taxon>
        <taxon>Pentapetalae</taxon>
        <taxon>rosids</taxon>
        <taxon>malvids</taxon>
        <taxon>Myrtales</taxon>
        <taxon>Lythraceae</taxon>
        <taxon>Trapa</taxon>
    </lineage>
</organism>
<accession>A0AAN7MCB9</accession>
<gene>
    <name evidence="9" type="ORF">SAY86_011999</name>
</gene>
<dbReference type="PANTHER" id="PTHR14741">
    <property type="entry name" value="S-ADENOSYLMETHIONINE-DEPENDENT METHYLTRANSFERASE RELATED"/>
    <property type="match status" value="1"/>
</dbReference>
<evidence type="ECO:0000313" key="10">
    <source>
        <dbReference type="Proteomes" id="UP001346149"/>
    </source>
</evidence>
<comment type="caution">
    <text evidence="9">The sequence shown here is derived from an EMBL/GenBank/DDBJ whole genome shotgun (WGS) entry which is preliminary data.</text>
</comment>
<reference evidence="9 10" key="1">
    <citation type="journal article" date="2023" name="Hortic Res">
        <title>Pangenome of water caltrop reveals structural variations and asymmetric subgenome divergence after allopolyploidization.</title>
        <authorList>
            <person name="Zhang X."/>
            <person name="Chen Y."/>
            <person name="Wang L."/>
            <person name="Yuan Y."/>
            <person name="Fang M."/>
            <person name="Shi L."/>
            <person name="Lu R."/>
            <person name="Comes H.P."/>
            <person name="Ma Y."/>
            <person name="Chen Y."/>
            <person name="Huang G."/>
            <person name="Zhou Y."/>
            <person name="Zheng Z."/>
            <person name="Qiu Y."/>
        </authorList>
    </citation>
    <scope>NUCLEOTIDE SEQUENCE [LARGE SCALE GENOMIC DNA]</scope>
    <source>
        <strain evidence="9">F231</strain>
    </source>
</reference>
<dbReference type="InterPro" id="IPR001202">
    <property type="entry name" value="WW_dom"/>
</dbReference>
<evidence type="ECO:0000256" key="1">
    <source>
        <dbReference type="ARBA" id="ARBA00018517"/>
    </source>
</evidence>
<dbReference type="FunFam" id="3.40.50.150:FF:000305">
    <property type="entry name" value="S-adenosyl-L-methionine-dependent methyltransferase superfamily protein"/>
    <property type="match status" value="1"/>
</dbReference>
<evidence type="ECO:0000313" key="9">
    <source>
        <dbReference type="EMBL" id="KAK4794005.1"/>
    </source>
</evidence>
<dbReference type="EMBL" id="JAXQNO010000007">
    <property type="protein sequence ID" value="KAK4794005.1"/>
    <property type="molecule type" value="Genomic_DNA"/>
</dbReference>
<dbReference type="SUPFAM" id="SSF53335">
    <property type="entry name" value="S-adenosyl-L-methionine-dependent methyltransferases"/>
    <property type="match status" value="1"/>
</dbReference>
<dbReference type="Gene3D" id="2.20.70.10">
    <property type="match status" value="1"/>
</dbReference>
<evidence type="ECO:0000256" key="7">
    <source>
        <dbReference type="ARBA" id="ARBA00049790"/>
    </source>
</evidence>
<evidence type="ECO:0000256" key="2">
    <source>
        <dbReference type="ARBA" id="ARBA00025783"/>
    </source>
</evidence>
<sequence>MADASAVLVDDSGSGSSAIHDLGPLFKLTEVHLWVDGNGSTATREPPSVTESSKQLHCKDDIETTLDPISDFRYSSEDVGLIEQMSALGLPVSFITNKEKKGGNCKAKKKSSNVKDNSCFKENECQTNLICKVSKGDLVSSSPFHDNPNPSGSLCSISAVGQSVSSYYDVATDAQKSSCCAAEGESASLTANGLGTIGEPLPDQGSDFRTANWNGQSLEVDAVSKRDILTNTELIGIESAHLIPYDPAEQTKTQMAATCFTEQNGLDVNPEAIRAFELVEDTLHDEAADNLTSEVSQNDEMGSCICTGEYGEWRAYWDPFYQRYYYYNIKTEESTWSPPPDVDHDILIKSTGNQSHSMVKSEEFLAKFETDRSYASASQNDSIEDCTNVYMSPDQPVETLFVDAEFDSCSIGCNMVTSTMEITCTNGDNLDGMDDSTCNEEGVMCMSNNQNIRSMINAFTEDVLVETLDEDGLDMEYNFQVRKQKRTRKKRWRGTYSAVDEDLKSQLLEECSTIIDKYWHQRYLLFSRYDDGIKLDKEGWFSVTPEPIAKHHAFRCGSNTVIDGFTGVGGNAIQFAKSGKHVIAIDIDPTRIKYAKHNASIYEVDDTIDFVRGDFFLLAPKLKADTVFLSPPWGGPSYNKVKTYDIRTMLKPCDGFFLFEAVKQIASKVVMFLPKNVDINQLAEIALSSDPPWSLEVILMEKNFGRLPGEINVLVIEQNGALLSQAEKNFLNGKLKAITAYFTRP</sequence>
<comment type="catalytic activity">
    <reaction evidence="4">
        <text>a 5'-end (N(7)-methyl 5'-triphosphoguanosine)-ribonucleoside in snoRNA + S-adenosyl-L-methionine = a 5'-end (N(2),N(7)-dimethyl 5'-triphosphoguanosine)-ribonucleoside in snoRNA + S-adenosyl-L-homocysteine + H(+)</text>
        <dbReference type="Rhea" id="RHEA:78475"/>
        <dbReference type="Rhea" id="RHEA-COMP:19086"/>
        <dbReference type="Rhea" id="RHEA-COMP:19088"/>
        <dbReference type="ChEBI" id="CHEBI:15378"/>
        <dbReference type="ChEBI" id="CHEBI:57856"/>
        <dbReference type="ChEBI" id="CHEBI:59789"/>
        <dbReference type="ChEBI" id="CHEBI:156461"/>
        <dbReference type="ChEBI" id="CHEBI:172880"/>
    </reaction>
    <physiologicalReaction direction="left-to-right" evidence="4">
        <dbReference type="Rhea" id="RHEA:78476"/>
    </physiologicalReaction>
</comment>
<dbReference type="CDD" id="cd02440">
    <property type="entry name" value="AdoMet_MTases"/>
    <property type="match status" value="1"/>
</dbReference>
<dbReference type="Pfam" id="PF00397">
    <property type="entry name" value="WW"/>
    <property type="match status" value="1"/>
</dbReference>
<comment type="similarity">
    <text evidence="2">Belongs to the methyltransferase superfamily. Trimethylguanosine synthase family.</text>
</comment>
<proteinExistence type="inferred from homology"/>
<dbReference type="CDD" id="cd00201">
    <property type="entry name" value="WW"/>
    <property type="match status" value="1"/>
</dbReference>
<comment type="catalytic activity">
    <reaction evidence="5">
        <text>a 5'-end (N(2),N(7)-dimethyl 5'-triphosphoguanosine)-ribonucleoside in snRNA + S-adenosyl-L-methionine = a 5'-end (N(2),N(2),N(7)-trimethyl 5'-triphosphoguanosine)-ribonucleoside in snRNA + S-adenosyl-L-homocysteine + H(+)</text>
        <dbReference type="Rhea" id="RHEA:78479"/>
        <dbReference type="Rhea" id="RHEA-COMP:19087"/>
        <dbReference type="Rhea" id="RHEA-COMP:19089"/>
        <dbReference type="ChEBI" id="CHEBI:15378"/>
        <dbReference type="ChEBI" id="CHEBI:57856"/>
        <dbReference type="ChEBI" id="CHEBI:59789"/>
        <dbReference type="ChEBI" id="CHEBI:167623"/>
        <dbReference type="ChEBI" id="CHEBI:172880"/>
    </reaction>
    <physiologicalReaction direction="left-to-right" evidence="5">
        <dbReference type="Rhea" id="RHEA:78480"/>
    </physiologicalReaction>
</comment>
<feature type="domain" description="WW" evidence="8">
    <location>
        <begin position="313"/>
        <end position="341"/>
    </location>
</feature>
<dbReference type="InterPro" id="IPR019012">
    <property type="entry name" value="RNA_cap_Gua-N2-MeTrfase"/>
</dbReference>
<comment type="catalytic activity">
    <reaction evidence="3">
        <text>a 5'-end (N(2),N(7)-dimethyl 5'-triphosphoguanosine)-ribonucleoside in snoRNA + S-adenosyl-L-methionine = a 5'-end (N(2),N(2),N(7)-trimethyl 5'-triphosphoguanosine)-ribonucleoside in snoRNA + S-adenosyl-L-homocysteine + H(+)</text>
        <dbReference type="Rhea" id="RHEA:78507"/>
        <dbReference type="Rhea" id="RHEA-COMP:19088"/>
        <dbReference type="Rhea" id="RHEA-COMP:19090"/>
        <dbReference type="ChEBI" id="CHEBI:15378"/>
        <dbReference type="ChEBI" id="CHEBI:57856"/>
        <dbReference type="ChEBI" id="CHEBI:59789"/>
        <dbReference type="ChEBI" id="CHEBI:167623"/>
        <dbReference type="ChEBI" id="CHEBI:172880"/>
    </reaction>
    <physiologicalReaction direction="left-to-right" evidence="3">
        <dbReference type="Rhea" id="RHEA:78508"/>
    </physiologicalReaction>
</comment>
<evidence type="ECO:0000256" key="4">
    <source>
        <dbReference type="ARBA" id="ARBA00048740"/>
    </source>
</evidence>
<dbReference type="PANTHER" id="PTHR14741:SF32">
    <property type="entry name" value="TRIMETHYLGUANOSINE SYNTHASE"/>
    <property type="match status" value="1"/>
</dbReference>
<dbReference type="PROSITE" id="PS50020">
    <property type="entry name" value="WW_DOMAIN_2"/>
    <property type="match status" value="1"/>
</dbReference>
<comment type="catalytic activity">
    <reaction evidence="6">
        <text>a 5'-end (N(7)-methyl 5'-triphosphoguanosine)-ribonucleoside in snRNA + S-adenosyl-L-methionine = a 5'-end (N(2),N(7)-dimethyl 5'-triphosphoguanosine)-ribonucleoside in snRNA + S-adenosyl-L-homocysteine + H(+)</text>
        <dbReference type="Rhea" id="RHEA:78471"/>
        <dbReference type="Rhea" id="RHEA-COMP:19085"/>
        <dbReference type="Rhea" id="RHEA-COMP:19087"/>
        <dbReference type="ChEBI" id="CHEBI:15378"/>
        <dbReference type="ChEBI" id="CHEBI:57856"/>
        <dbReference type="ChEBI" id="CHEBI:59789"/>
        <dbReference type="ChEBI" id="CHEBI:156461"/>
        <dbReference type="ChEBI" id="CHEBI:172880"/>
    </reaction>
    <physiologicalReaction direction="left-to-right" evidence="6">
        <dbReference type="Rhea" id="RHEA:78472"/>
    </physiologicalReaction>
</comment>
<name>A0AAN7MCB9_TRANT</name>
<evidence type="ECO:0000256" key="5">
    <source>
        <dbReference type="ARBA" id="ARBA00048763"/>
    </source>
</evidence>
<dbReference type="SUPFAM" id="SSF51045">
    <property type="entry name" value="WW domain"/>
    <property type="match status" value="1"/>
</dbReference>
<protein>
    <recommendedName>
        <fullName evidence="1">Trimethylguanosine synthase</fullName>
    </recommendedName>
    <alternativeName>
        <fullName evidence="7">Cap-specific guanine-N(2) methyltransferase</fullName>
    </alternativeName>
</protein>
<evidence type="ECO:0000256" key="3">
    <source>
        <dbReference type="ARBA" id="ARBA00047418"/>
    </source>
</evidence>
<evidence type="ECO:0000256" key="6">
    <source>
        <dbReference type="ARBA" id="ARBA00049075"/>
    </source>
</evidence>
<evidence type="ECO:0000259" key="8">
    <source>
        <dbReference type="PROSITE" id="PS50020"/>
    </source>
</evidence>
<dbReference type="InterPro" id="IPR036020">
    <property type="entry name" value="WW_dom_sf"/>
</dbReference>
<keyword evidence="10" id="KW-1185">Reference proteome</keyword>
<dbReference type="Gene3D" id="3.40.50.150">
    <property type="entry name" value="Vaccinia Virus protein VP39"/>
    <property type="match status" value="1"/>
</dbReference>
<dbReference type="PROSITE" id="PS01159">
    <property type="entry name" value="WW_DOMAIN_1"/>
    <property type="match status" value="1"/>
</dbReference>
<dbReference type="Pfam" id="PF09445">
    <property type="entry name" value="Methyltransf_15"/>
    <property type="match status" value="1"/>
</dbReference>